<dbReference type="EMBL" id="AGSN01000071">
    <property type="protein sequence ID" value="EHH12638.1"/>
    <property type="molecule type" value="Genomic_DNA"/>
</dbReference>
<evidence type="ECO:0000313" key="1">
    <source>
        <dbReference type="EMBL" id="EHH12638.1"/>
    </source>
</evidence>
<sequence length="34" mass="3856">MAKNTTASTARSGMFPKIEIRPRFLIVPFGQLFE</sequence>
<proteinExistence type="predicted"/>
<name>G6Y6E8_9HYPH</name>
<dbReference type="AlphaFoldDB" id="G6Y6E8"/>
<keyword evidence="2" id="KW-1185">Reference proteome</keyword>
<organism evidence="1 2">
    <name type="scientific">Mesorhizobium amorphae CCNWGS0123</name>
    <dbReference type="NCBI Taxonomy" id="1082933"/>
    <lineage>
        <taxon>Bacteria</taxon>
        <taxon>Pseudomonadati</taxon>
        <taxon>Pseudomonadota</taxon>
        <taxon>Alphaproteobacteria</taxon>
        <taxon>Hyphomicrobiales</taxon>
        <taxon>Phyllobacteriaceae</taxon>
        <taxon>Mesorhizobium</taxon>
    </lineage>
</organism>
<protein>
    <submittedName>
        <fullName evidence="1">Uncharacterized protein</fullName>
    </submittedName>
</protein>
<evidence type="ECO:0000313" key="2">
    <source>
        <dbReference type="Proteomes" id="UP000002949"/>
    </source>
</evidence>
<dbReference type="Proteomes" id="UP000002949">
    <property type="component" value="Unassembled WGS sequence"/>
</dbReference>
<gene>
    <name evidence="1" type="ORF">MEA186_07564</name>
</gene>
<reference evidence="1 2" key="1">
    <citation type="journal article" date="2012" name="J. Bacteriol.">
        <title>Draft Genome Sequence of Plant Growth-Promoting Rhizobium Mesorhizobium amorphae, Isolated from Zinc-Lead Mine Tailings.</title>
        <authorList>
            <person name="Hao X."/>
            <person name="Lin Y."/>
            <person name="Johnstone L."/>
            <person name="Baltrus D.A."/>
            <person name="Miller S.J."/>
            <person name="Wei G."/>
            <person name="Rensing C."/>
        </authorList>
    </citation>
    <scope>NUCLEOTIDE SEQUENCE [LARGE SCALE GENOMIC DNA]</scope>
    <source>
        <strain evidence="1 2">CCNWGS0123</strain>
    </source>
</reference>
<accession>G6Y6E8</accession>